<gene>
    <name evidence="1" type="ORF">LX32DRAFT_131970</name>
</gene>
<comment type="caution">
    <text evidence="1">The sequence shown here is derived from an EMBL/GenBank/DDBJ whole genome shotgun (WGS) entry which is preliminary data.</text>
</comment>
<dbReference type="EMBL" id="MU842990">
    <property type="protein sequence ID" value="KAK2023680.1"/>
    <property type="molecule type" value="Genomic_DNA"/>
</dbReference>
<reference evidence="1" key="1">
    <citation type="submission" date="2021-06" db="EMBL/GenBank/DDBJ databases">
        <title>Comparative genomics, transcriptomics and evolutionary studies reveal genomic signatures of adaptation to plant cell wall in hemibiotrophic fungi.</title>
        <authorList>
            <consortium name="DOE Joint Genome Institute"/>
            <person name="Baroncelli R."/>
            <person name="Diaz J.F."/>
            <person name="Benocci T."/>
            <person name="Peng M."/>
            <person name="Battaglia E."/>
            <person name="Haridas S."/>
            <person name="Andreopoulos W."/>
            <person name="Labutti K."/>
            <person name="Pangilinan J."/>
            <person name="Floch G.L."/>
            <person name="Makela M.R."/>
            <person name="Henrissat B."/>
            <person name="Grigoriev I.V."/>
            <person name="Crouch J.A."/>
            <person name="De Vries R.P."/>
            <person name="Sukno S.A."/>
            <person name="Thon M.R."/>
        </authorList>
    </citation>
    <scope>NUCLEOTIDE SEQUENCE</scope>
    <source>
        <strain evidence="1">MAFF235873</strain>
    </source>
</reference>
<name>A0AAD9H7I3_9PEZI</name>
<dbReference type="Proteomes" id="UP001232148">
    <property type="component" value="Unassembled WGS sequence"/>
</dbReference>
<keyword evidence="2" id="KW-1185">Reference proteome</keyword>
<evidence type="ECO:0000313" key="2">
    <source>
        <dbReference type="Proteomes" id="UP001232148"/>
    </source>
</evidence>
<proteinExistence type="predicted"/>
<dbReference type="AlphaFoldDB" id="A0AAD9H7I3"/>
<accession>A0AAD9H7I3</accession>
<organism evidence="1 2">
    <name type="scientific">Colletotrichum zoysiae</name>
    <dbReference type="NCBI Taxonomy" id="1216348"/>
    <lineage>
        <taxon>Eukaryota</taxon>
        <taxon>Fungi</taxon>
        <taxon>Dikarya</taxon>
        <taxon>Ascomycota</taxon>
        <taxon>Pezizomycotina</taxon>
        <taxon>Sordariomycetes</taxon>
        <taxon>Hypocreomycetidae</taxon>
        <taxon>Glomerellales</taxon>
        <taxon>Glomerellaceae</taxon>
        <taxon>Colletotrichum</taxon>
        <taxon>Colletotrichum graminicola species complex</taxon>
    </lineage>
</organism>
<sequence>MRKRSPGLCLYVRIRILRYIRGKLEVLHRLIATRLGCPMAALLVFGALSSRGGAVSNEGGSICNFALTSLFWRWSIGECQLRFRFGIWFASSGFSTLVSDALGRDGLGSDGILESCLPLGT</sequence>
<protein>
    <submittedName>
        <fullName evidence="1">Uncharacterized protein</fullName>
    </submittedName>
</protein>
<evidence type="ECO:0000313" key="1">
    <source>
        <dbReference type="EMBL" id="KAK2023680.1"/>
    </source>
</evidence>